<sequence>MSTGTKTIAFFGASGGTGLSALRYSLKAGHQCIALCRYPAKLTSIFPPESTPNLRVVEGNAKIAADVAKCLLKASDGSSASLVDEIVFTVGAKPVLHKMTIDDPTVCRVAMACVLGTVADLRASNDATGRPHIVACSTTGLSKHGRDYPIALWPIYGLMLKVPHEDKQAMEDSLRASGETYTIVRPSLLTDGETEKSIRVGVEDFKEGRLSQAVGYTISREDTGKWIAQNLLLQKDAKYINKAVMVTY</sequence>
<organism evidence="3 4">
    <name type="scientific">Apiospora arundinis</name>
    <dbReference type="NCBI Taxonomy" id="335852"/>
    <lineage>
        <taxon>Eukaryota</taxon>
        <taxon>Fungi</taxon>
        <taxon>Dikarya</taxon>
        <taxon>Ascomycota</taxon>
        <taxon>Pezizomycotina</taxon>
        <taxon>Sordariomycetes</taxon>
        <taxon>Xylariomycetidae</taxon>
        <taxon>Amphisphaeriales</taxon>
        <taxon>Apiosporaceae</taxon>
        <taxon>Apiospora</taxon>
    </lineage>
</organism>
<gene>
    <name evidence="3" type="ORF">PGQ11_009922</name>
</gene>
<evidence type="ECO:0000259" key="2">
    <source>
        <dbReference type="Pfam" id="PF13460"/>
    </source>
</evidence>
<dbReference type="Pfam" id="PF13460">
    <property type="entry name" value="NAD_binding_10"/>
    <property type="match status" value="1"/>
</dbReference>
<comment type="caution">
    <text evidence="3">The sequence shown here is derived from an EMBL/GenBank/DDBJ whole genome shotgun (WGS) entry which is preliminary data.</text>
</comment>
<dbReference type="PANTHER" id="PTHR43355:SF2">
    <property type="entry name" value="FLAVIN REDUCTASE (NADPH)"/>
    <property type="match status" value="1"/>
</dbReference>
<dbReference type="InterPro" id="IPR051606">
    <property type="entry name" value="Polyketide_Oxido-like"/>
</dbReference>
<evidence type="ECO:0000313" key="4">
    <source>
        <dbReference type="Proteomes" id="UP001390339"/>
    </source>
</evidence>
<dbReference type="EMBL" id="JAPCWZ010000006">
    <property type="protein sequence ID" value="KAK8859188.1"/>
    <property type="molecule type" value="Genomic_DNA"/>
</dbReference>
<keyword evidence="4" id="KW-1185">Reference proteome</keyword>
<feature type="domain" description="NAD(P)-binding" evidence="2">
    <location>
        <begin position="12"/>
        <end position="231"/>
    </location>
</feature>
<dbReference type="SUPFAM" id="SSF51735">
    <property type="entry name" value="NAD(P)-binding Rossmann-fold domains"/>
    <property type="match status" value="1"/>
</dbReference>
<accession>A0ABR2I818</accession>
<proteinExistence type="inferred from homology"/>
<dbReference type="Gene3D" id="3.40.50.720">
    <property type="entry name" value="NAD(P)-binding Rossmann-like Domain"/>
    <property type="match status" value="1"/>
</dbReference>
<dbReference type="InterPro" id="IPR036291">
    <property type="entry name" value="NAD(P)-bd_dom_sf"/>
</dbReference>
<name>A0ABR2I818_9PEZI</name>
<dbReference type="Proteomes" id="UP001390339">
    <property type="component" value="Unassembled WGS sequence"/>
</dbReference>
<dbReference type="InterPro" id="IPR016040">
    <property type="entry name" value="NAD(P)-bd_dom"/>
</dbReference>
<protein>
    <submittedName>
        <fullName evidence="3">NAD(P)-binding protein</fullName>
    </submittedName>
</protein>
<comment type="similarity">
    <text evidence="1">Belongs to the avfA family.</text>
</comment>
<dbReference type="PANTHER" id="PTHR43355">
    <property type="entry name" value="FLAVIN REDUCTASE (NADPH)"/>
    <property type="match status" value="1"/>
</dbReference>
<evidence type="ECO:0000256" key="1">
    <source>
        <dbReference type="ARBA" id="ARBA00038376"/>
    </source>
</evidence>
<evidence type="ECO:0000313" key="3">
    <source>
        <dbReference type="EMBL" id="KAK8859188.1"/>
    </source>
</evidence>
<reference evidence="3 4" key="1">
    <citation type="journal article" date="2024" name="IMA Fungus">
        <title>Apiospora arundinis, a panoply of carbohydrate-active enzymes and secondary metabolites.</title>
        <authorList>
            <person name="Sorensen T."/>
            <person name="Petersen C."/>
            <person name="Muurmann A.T."/>
            <person name="Christiansen J.V."/>
            <person name="Brundto M.L."/>
            <person name="Overgaard C.K."/>
            <person name="Boysen A.T."/>
            <person name="Wollenberg R.D."/>
            <person name="Larsen T.O."/>
            <person name="Sorensen J.L."/>
            <person name="Nielsen K.L."/>
            <person name="Sondergaard T.E."/>
        </authorList>
    </citation>
    <scope>NUCLEOTIDE SEQUENCE [LARGE SCALE GENOMIC DNA]</scope>
    <source>
        <strain evidence="3 4">AAU 773</strain>
    </source>
</reference>